<keyword evidence="2" id="KW-1185">Reference proteome</keyword>
<reference evidence="1 2" key="1">
    <citation type="journal article" date="2019" name="ACS Chem. Biol.">
        <title>Identification and Mobilization of a Cryptic Antibiotic Biosynthesis Gene Locus from a Human-Pathogenic Nocardia Isolate.</title>
        <authorList>
            <person name="Herisse M."/>
            <person name="Ishida K."/>
            <person name="Porter J.L."/>
            <person name="Howden B."/>
            <person name="Hertweck C."/>
            <person name="Stinear T.P."/>
            <person name="Pidot S.J."/>
        </authorList>
    </citation>
    <scope>NUCLEOTIDE SEQUENCE [LARGE SCALE GENOMIC DNA]</scope>
    <source>
        <strain evidence="1 2">AUSMDU00012717</strain>
    </source>
</reference>
<organism evidence="1 2">
    <name type="scientific">Nocardia arthritidis</name>
    <dbReference type="NCBI Taxonomy" id="228602"/>
    <lineage>
        <taxon>Bacteria</taxon>
        <taxon>Bacillati</taxon>
        <taxon>Actinomycetota</taxon>
        <taxon>Actinomycetes</taxon>
        <taxon>Mycobacteriales</taxon>
        <taxon>Nocardiaceae</taxon>
        <taxon>Nocardia</taxon>
    </lineage>
</organism>
<sequence>MTVVAGEEPVRVVTHWDDGDWTFADGVHDPNGKGNAILACIEHLLDTDDSLVPLATMPPGTVAWRNDQGESWTIEAHAYEE</sequence>
<name>A0A6G9Y9L3_9NOCA</name>
<dbReference type="AlphaFoldDB" id="A0A6G9Y9L3"/>
<proteinExistence type="predicted"/>
<protein>
    <submittedName>
        <fullName evidence="1">Uncharacterized protein</fullName>
    </submittedName>
</protein>
<dbReference type="EMBL" id="CP046172">
    <property type="protein sequence ID" value="QIS09912.1"/>
    <property type="molecule type" value="Genomic_DNA"/>
</dbReference>
<evidence type="ECO:0000313" key="2">
    <source>
        <dbReference type="Proteomes" id="UP000503540"/>
    </source>
</evidence>
<dbReference type="Proteomes" id="UP000503540">
    <property type="component" value="Chromosome"/>
</dbReference>
<evidence type="ECO:0000313" key="1">
    <source>
        <dbReference type="EMBL" id="QIS09912.1"/>
    </source>
</evidence>
<dbReference type="RefSeq" id="WP_167472957.1">
    <property type="nucleotide sequence ID" value="NZ_CP046172.1"/>
</dbReference>
<gene>
    <name evidence="1" type="ORF">F5544_10065</name>
</gene>
<dbReference type="KEGG" id="nah:F5544_10065"/>
<accession>A0A6G9Y9L3</accession>